<organism evidence="4 5">
    <name type="scientific">Endocarpon pusillum</name>
    <dbReference type="NCBI Taxonomy" id="364733"/>
    <lineage>
        <taxon>Eukaryota</taxon>
        <taxon>Fungi</taxon>
        <taxon>Dikarya</taxon>
        <taxon>Ascomycota</taxon>
        <taxon>Pezizomycotina</taxon>
        <taxon>Eurotiomycetes</taxon>
        <taxon>Chaetothyriomycetidae</taxon>
        <taxon>Verrucariales</taxon>
        <taxon>Verrucariaceae</taxon>
        <taxon>Endocarpon</taxon>
    </lineage>
</organism>
<feature type="region of interest" description="Disordered" evidence="2">
    <location>
        <begin position="485"/>
        <end position="534"/>
    </location>
</feature>
<feature type="region of interest" description="Disordered" evidence="2">
    <location>
        <begin position="963"/>
        <end position="1051"/>
    </location>
</feature>
<feature type="compositionally biased region" description="Polar residues" evidence="2">
    <location>
        <begin position="644"/>
        <end position="659"/>
    </location>
</feature>
<reference evidence="4" key="1">
    <citation type="submission" date="2020-02" db="EMBL/GenBank/DDBJ databases">
        <authorList>
            <person name="Palmer J.M."/>
        </authorList>
    </citation>
    <scope>NUCLEOTIDE SEQUENCE</scope>
    <source>
        <strain evidence="4">EPUS1.4</strain>
        <tissue evidence="4">Thallus</tissue>
    </source>
</reference>
<feature type="compositionally biased region" description="Polar residues" evidence="2">
    <location>
        <begin position="272"/>
        <end position="286"/>
    </location>
</feature>
<accession>A0A8H7AS29</accession>
<feature type="region of interest" description="Disordered" evidence="2">
    <location>
        <begin position="395"/>
        <end position="465"/>
    </location>
</feature>
<comment type="caution">
    <text evidence="4">The sequence shown here is derived from an EMBL/GenBank/DDBJ whole genome shotgun (WGS) entry which is preliminary data.</text>
</comment>
<feature type="region of interest" description="Disordered" evidence="2">
    <location>
        <begin position="552"/>
        <end position="603"/>
    </location>
</feature>
<feature type="compositionally biased region" description="Polar residues" evidence="2">
    <location>
        <begin position="50"/>
        <end position="70"/>
    </location>
</feature>
<feature type="region of interest" description="Disordered" evidence="2">
    <location>
        <begin position="1237"/>
        <end position="1256"/>
    </location>
</feature>
<feature type="compositionally biased region" description="Polar residues" evidence="2">
    <location>
        <begin position="404"/>
        <end position="434"/>
    </location>
</feature>
<dbReference type="PANTHER" id="PTHR48125">
    <property type="entry name" value="LP07818P1"/>
    <property type="match status" value="1"/>
</dbReference>
<feature type="region of interest" description="Disordered" evidence="2">
    <location>
        <begin position="709"/>
        <end position="734"/>
    </location>
</feature>
<evidence type="ECO:0000256" key="2">
    <source>
        <dbReference type="SAM" id="MobiDB-lite"/>
    </source>
</evidence>
<feature type="compositionally biased region" description="Polar residues" evidence="2">
    <location>
        <begin position="22"/>
        <end position="34"/>
    </location>
</feature>
<feature type="region of interest" description="Disordered" evidence="2">
    <location>
        <begin position="1104"/>
        <end position="1216"/>
    </location>
</feature>
<feature type="compositionally biased region" description="Acidic residues" evidence="2">
    <location>
        <begin position="1160"/>
        <end position="1170"/>
    </location>
</feature>
<gene>
    <name evidence="4" type="ORF">GJ744_000225</name>
</gene>
<feature type="domain" description="Putative zinc-finger" evidence="3">
    <location>
        <begin position="1298"/>
        <end position="1319"/>
    </location>
</feature>
<feature type="compositionally biased region" description="Basic and acidic residues" evidence="2">
    <location>
        <begin position="490"/>
        <end position="503"/>
    </location>
</feature>
<keyword evidence="5" id="KW-1185">Reference proteome</keyword>
<feature type="region of interest" description="Disordered" evidence="2">
    <location>
        <begin position="644"/>
        <end position="665"/>
    </location>
</feature>
<evidence type="ECO:0000259" key="3">
    <source>
        <dbReference type="Pfam" id="PF10650"/>
    </source>
</evidence>
<dbReference type="InterPro" id="IPR019607">
    <property type="entry name" value="Putative_zinc-finger_domain"/>
</dbReference>
<evidence type="ECO:0000313" key="4">
    <source>
        <dbReference type="EMBL" id="KAF7514455.1"/>
    </source>
</evidence>
<feature type="compositionally biased region" description="Polar residues" evidence="2">
    <location>
        <begin position="131"/>
        <end position="144"/>
    </location>
</feature>
<dbReference type="EMBL" id="JAACFV010000001">
    <property type="protein sequence ID" value="KAF7514455.1"/>
    <property type="molecule type" value="Genomic_DNA"/>
</dbReference>
<feature type="coiled-coil region" evidence="1">
    <location>
        <begin position="918"/>
        <end position="956"/>
    </location>
</feature>
<keyword evidence="1" id="KW-0175">Coiled coil</keyword>
<feature type="compositionally biased region" description="Low complexity" evidence="2">
    <location>
        <begin position="564"/>
        <end position="581"/>
    </location>
</feature>
<evidence type="ECO:0000313" key="5">
    <source>
        <dbReference type="Proteomes" id="UP000606974"/>
    </source>
</evidence>
<dbReference type="Pfam" id="PF10650">
    <property type="entry name" value="zf-C3H1"/>
    <property type="match status" value="1"/>
</dbReference>
<name>A0A8H7AS29_9EURO</name>
<feature type="region of interest" description="Disordered" evidence="2">
    <location>
        <begin position="840"/>
        <end position="889"/>
    </location>
</feature>
<feature type="region of interest" description="Disordered" evidence="2">
    <location>
        <begin position="131"/>
        <end position="159"/>
    </location>
</feature>
<sequence length="1394" mass="151359">MSNPHPATPSFGGAYTGYNLADTGSQHGGLQTLSRGDLPPHPNGGAYSVPTATYPTPGVNNQNFLANATTPSAAHSTPPHLPPPPFQVSADFFKQFATSNLPPPPYPPVPIPHLGFSQFPPPQPNFAATFTPPNTVLTNSLHTQQYNPPPLPSTQPSPNYQQNTYVVSREEGELSDGELAANLTERIVEPSQSLRKDQAFLSMMPGNVDSPQEETSLAAQALTFIAHSTSNNIKSVIEEIPNASRPVFPGADMGNVFQRQTEVEEDKVPSADSDSISSYNPPSASTPDPEEPDVCLADPLPNTLDGAESYTSAATKQNGSVTNLLREEAKDALRSLVRHNIRYKELVGEGVDPYILEHLYEDLGEPIIEKKPLTPDVVEQKVAVAKNVALKYSQTSKELAGDSPRNTSQGPEQAFNATDHNPSSIPVSSASQVQAILGVSDSPKPSPAVPVNIEKASGTQPPSTVAMERKDRIAQLLAAKTGRAIAGRPAVEKQPDLSAEDSRSPSILDATPKPLSLPDKPPLPSSEPLIKPKNKAQTELIRQKMEALKREALAKSQAQGTQKAVSVPSSPASSAPQHAAYPPKPGSNDLPADIRSDEPQSHIPGLFMTIAPHPNDLQSLNEATEPTILGKVDQPISMHSAATSVSQDTSGEVETNYVQPPSGHTIPVRLPQKRPLASDTFDESGPSLKRPFGRKESYDKVEIVLSATESEGEVEDVEMELDEESDEEKQTHQSDIVPATSVRHNNIRNLPPLTDIPSPNPARHASSVINTPTPTAIQTPGRDKGKEELWKAKHQEIELMRKKIAEMEERRKAKQNATNVNSLKTGGKPAVPVIRTSLARPVQPSSPGHARPPLAADPEAPRDAIQSPVLTASRPEELPSTPSTPLYAIKEPIRVEDLRQQLLRRKATREGTPNAADIGLRQAQLAEKRAKLAELKREAERREAEILAESKLLEAQLHAELNGEDVYEESQSNVDSDMEGGSGSRDQAALDTLLRKHKDAQNSVGGGTPPANADRALSQEQLPVEAVSRPSSPDFDVGSRPSTEDDADKKFASIGRTITSLRGNTDALKEVQEDPLGRSMDDAIEMVTVPQQSESPAMRVIETDQINHESPLPSYEDRYGDDAGMDNVESNIIDEDGSISMSDSASEDYEPAEPDHMDDDKPDNDSEFYEPADVAEPIDVAELQVSRPDEVTKPVELNQPVARGPTQPTSPTTEQPYNSILVDDAEHGMQLTEPQIMSQSQEGESKSKISTSSSHFTPYETPRKYFRNFRYHDHFPEVVSSGYKSMTFSNNIDPRKPFCPTELAGETCQDPACEEQHFRQVALTDDKILAQMSTANNLKTKAEHERWVAGLRQVIADLRSKGVKDFHLVASALAAYRRRFSEELSTPTSASSQS</sequence>
<feature type="region of interest" description="Disordered" evidence="2">
    <location>
        <begin position="750"/>
        <end position="787"/>
    </location>
</feature>
<feature type="compositionally biased region" description="Polar residues" evidence="2">
    <location>
        <begin position="767"/>
        <end position="778"/>
    </location>
</feature>
<dbReference type="PANTHER" id="PTHR48125:SF10">
    <property type="entry name" value="OS12G0136300 PROTEIN"/>
    <property type="match status" value="1"/>
</dbReference>
<feature type="region of interest" description="Disordered" evidence="2">
    <location>
        <begin position="1"/>
        <end position="87"/>
    </location>
</feature>
<evidence type="ECO:0000256" key="1">
    <source>
        <dbReference type="SAM" id="Coils"/>
    </source>
</evidence>
<dbReference type="Proteomes" id="UP000606974">
    <property type="component" value="Unassembled WGS sequence"/>
</dbReference>
<dbReference type="OrthoDB" id="1922977at2759"/>
<feature type="region of interest" description="Disordered" evidence="2">
    <location>
        <begin position="261"/>
        <end position="307"/>
    </location>
</feature>
<feature type="compositionally biased region" description="Acidic residues" evidence="2">
    <location>
        <begin position="710"/>
        <end position="727"/>
    </location>
</feature>
<feature type="compositionally biased region" description="Low complexity" evidence="2">
    <location>
        <begin position="1205"/>
        <end position="1216"/>
    </location>
</feature>
<protein>
    <recommendedName>
        <fullName evidence="3">Putative zinc-finger domain-containing protein</fullName>
    </recommendedName>
</protein>
<proteinExistence type="predicted"/>